<sequence length="86" mass="9550">MKNLVDSETLVAENDWTFGQIISLALLSSSLFPILELLYKSCATGKHNQTLDTRVSKFNYLSVFAEIDRKDIGTQTSPLTIPSIPC</sequence>
<keyword evidence="1" id="KW-0812">Transmembrane</keyword>
<evidence type="ECO:0000313" key="2">
    <source>
        <dbReference type="EMBL" id="KAF3802444.1"/>
    </source>
</evidence>
<dbReference type="Proteomes" id="UP000613401">
    <property type="component" value="Unassembled WGS sequence"/>
</dbReference>
<keyword evidence="1" id="KW-0472">Membrane</keyword>
<comment type="caution">
    <text evidence="2">The sequence shown here is derived from an EMBL/GenBank/DDBJ whole genome shotgun (WGS) entry which is preliminary data.</text>
</comment>
<gene>
    <name evidence="2" type="ORF">GCG54_00003247</name>
</gene>
<dbReference type="EMBL" id="WVTB01000063">
    <property type="protein sequence ID" value="KAF3802444.1"/>
    <property type="molecule type" value="Genomic_DNA"/>
</dbReference>
<dbReference type="AlphaFoldDB" id="A0A8H4FIQ3"/>
<dbReference type="RefSeq" id="XP_045261603.1">
    <property type="nucleotide sequence ID" value="XM_045403322.1"/>
</dbReference>
<keyword evidence="3" id="KW-1185">Reference proteome</keyword>
<reference evidence="2" key="2">
    <citation type="submission" date="2020-03" db="EMBL/GenBank/DDBJ databases">
        <authorList>
            <person name="Fu F.-F."/>
            <person name="Chen J."/>
        </authorList>
    </citation>
    <scope>NUCLEOTIDE SEQUENCE</scope>
    <source>
        <strain evidence="2">Lc1</strain>
    </source>
</reference>
<accession>A0A8H4FIQ3</accession>
<evidence type="ECO:0000256" key="1">
    <source>
        <dbReference type="SAM" id="Phobius"/>
    </source>
</evidence>
<organism evidence="2 3">
    <name type="scientific">Colletotrichum gloeosporioides</name>
    <name type="common">Anthracnose fungus</name>
    <name type="synonym">Glomerella cingulata</name>
    <dbReference type="NCBI Taxonomy" id="474922"/>
    <lineage>
        <taxon>Eukaryota</taxon>
        <taxon>Fungi</taxon>
        <taxon>Dikarya</taxon>
        <taxon>Ascomycota</taxon>
        <taxon>Pezizomycotina</taxon>
        <taxon>Sordariomycetes</taxon>
        <taxon>Hypocreomycetidae</taxon>
        <taxon>Glomerellales</taxon>
        <taxon>Glomerellaceae</taxon>
        <taxon>Colletotrichum</taxon>
        <taxon>Colletotrichum gloeosporioides species complex</taxon>
    </lineage>
</organism>
<name>A0A8H4FIQ3_COLGL</name>
<dbReference type="GeneID" id="69010407"/>
<evidence type="ECO:0000313" key="3">
    <source>
        <dbReference type="Proteomes" id="UP000613401"/>
    </source>
</evidence>
<protein>
    <submittedName>
        <fullName evidence="2">Uncharacterized protein</fullName>
    </submittedName>
</protein>
<keyword evidence="1" id="KW-1133">Transmembrane helix</keyword>
<reference evidence="2" key="1">
    <citation type="journal article" date="2020" name="Phytopathology">
        <title>Genome sequence and comparative analysis of Colletotrichum gloeosporioides isolated from Liriodendron leaves.</title>
        <authorList>
            <person name="Fu F.F."/>
            <person name="Hao Z."/>
            <person name="Wang P."/>
            <person name="Lu Y."/>
            <person name="Xue L.J."/>
            <person name="Wei G."/>
            <person name="Tian Y."/>
            <person name="Baishi H."/>
            <person name="Xu H."/>
            <person name="Shi J."/>
            <person name="Cheng T."/>
            <person name="Wang G."/>
            <person name="Yi Y."/>
            <person name="Chen J."/>
        </authorList>
    </citation>
    <scope>NUCLEOTIDE SEQUENCE</scope>
    <source>
        <strain evidence="2">Lc1</strain>
    </source>
</reference>
<feature type="transmembrane region" description="Helical" evidence="1">
    <location>
        <begin position="20"/>
        <end position="39"/>
    </location>
</feature>
<proteinExistence type="predicted"/>